<feature type="region of interest" description="Disordered" evidence="1">
    <location>
        <begin position="172"/>
        <end position="198"/>
    </location>
</feature>
<name>A0ABM6M8V4_9SPHN</name>
<dbReference type="Proteomes" id="UP000258016">
    <property type="component" value="Chromosome"/>
</dbReference>
<gene>
    <name evidence="2" type="ORF">B5J99_14010</name>
</gene>
<dbReference type="EMBL" id="CP020083">
    <property type="protein sequence ID" value="ASR52433.1"/>
    <property type="molecule type" value="Genomic_DNA"/>
</dbReference>
<accession>A0ABM6M8V4</accession>
<keyword evidence="3" id="KW-1185">Reference proteome</keyword>
<evidence type="ECO:0000256" key="1">
    <source>
        <dbReference type="SAM" id="MobiDB-lite"/>
    </source>
</evidence>
<organism evidence="2 3">
    <name type="scientific">Blastomonas fulva</name>
    <dbReference type="NCBI Taxonomy" id="1550728"/>
    <lineage>
        <taxon>Bacteria</taxon>
        <taxon>Pseudomonadati</taxon>
        <taxon>Pseudomonadota</taxon>
        <taxon>Alphaproteobacteria</taxon>
        <taxon>Sphingomonadales</taxon>
        <taxon>Sphingomonadaceae</taxon>
        <taxon>Blastomonas</taxon>
    </lineage>
</organism>
<evidence type="ECO:0000313" key="2">
    <source>
        <dbReference type="EMBL" id="ASR52433.1"/>
    </source>
</evidence>
<proteinExistence type="predicted"/>
<sequence>MHLLLLKLTDGRDRIAIEVSSIENVLSELADDPGSADAMVVLPDMRGLVLGILSETSDNSGPWPMVWHERDACLISCEALGDFCHTIPLNVSLLAQALALAANRTGLISTSEQLARAAATLGEWGDVRFGDRCAEDDRVRLSDEDLIKTLGRNIASGEGAHPIWQAVKPRSTLTKPNRSPGLKLVHSSPASEIGIPAQ</sequence>
<evidence type="ECO:0000313" key="3">
    <source>
        <dbReference type="Proteomes" id="UP000258016"/>
    </source>
</evidence>
<protein>
    <submittedName>
        <fullName evidence="2">Uncharacterized protein</fullName>
    </submittedName>
</protein>
<reference evidence="2 3" key="1">
    <citation type="submission" date="2017-03" db="EMBL/GenBank/DDBJ databases">
        <title>Complete genome sequence of Blastomonas fulva degrading microcsystin LR.</title>
        <authorList>
            <person name="Lee H.-g."/>
            <person name="Jin L."/>
            <person name="oh H.-M."/>
        </authorList>
    </citation>
    <scope>NUCLEOTIDE SEQUENCE [LARGE SCALE GENOMIC DNA]</scope>
    <source>
        <strain evidence="2 3">T2</strain>
    </source>
</reference>